<evidence type="ECO:0000313" key="5">
    <source>
        <dbReference type="Proteomes" id="UP000256877"/>
    </source>
</evidence>
<dbReference type="SUPFAM" id="SSF47240">
    <property type="entry name" value="Ferritin-like"/>
    <property type="match status" value="1"/>
</dbReference>
<protein>
    <submittedName>
        <fullName evidence="3">Toluene monooxygenase</fullName>
    </submittedName>
</protein>
<dbReference type="OrthoDB" id="35205at2157"/>
<gene>
    <name evidence="3" type="ORF">CGL51_02855</name>
    <name evidence="4" type="ORF">CGL52_04040</name>
</gene>
<evidence type="ECO:0000313" key="6">
    <source>
        <dbReference type="Proteomes" id="UP000257123"/>
    </source>
</evidence>
<reference evidence="5 6" key="1">
    <citation type="submission" date="2017-07" db="EMBL/GenBank/DDBJ databases">
        <title>Draft genome sequence of aerobic hyperthermophilic archaea, Pyrobaculum aerophilum YKB31 and YKB32.</title>
        <authorList>
            <person name="Mochizuki T."/>
            <person name="Berliner A.J."/>
            <person name="Yoshida-Takashima Y."/>
            <person name="Takaki Y."/>
            <person name="Nunoura T."/>
            <person name="Takai K."/>
        </authorList>
    </citation>
    <scope>NUCLEOTIDE SEQUENCE [LARGE SCALE GENOMIC DNA]</scope>
    <source>
        <strain evidence="3 6">YKB31</strain>
        <strain evidence="4 5">YKB32</strain>
    </source>
</reference>
<dbReference type="InterPro" id="IPR009078">
    <property type="entry name" value="Ferritin-like_SF"/>
</dbReference>
<dbReference type="CDD" id="cd01058">
    <property type="entry name" value="AAMH_B"/>
    <property type="match status" value="1"/>
</dbReference>
<keyword evidence="2 3" id="KW-0503">Monooxygenase</keyword>
<dbReference type="EMBL" id="NMUF01000007">
    <property type="protein sequence ID" value="RFA99348.1"/>
    <property type="molecule type" value="Genomic_DNA"/>
</dbReference>
<dbReference type="Proteomes" id="UP000257123">
    <property type="component" value="Unassembled WGS sequence"/>
</dbReference>
<organism evidence="3 6">
    <name type="scientific">Pyrobaculum aerophilum</name>
    <dbReference type="NCBI Taxonomy" id="13773"/>
    <lineage>
        <taxon>Archaea</taxon>
        <taxon>Thermoproteota</taxon>
        <taxon>Thermoprotei</taxon>
        <taxon>Thermoproteales</taxon>
        <taxon>Thermoproteaceae</taxon>
        <taxon>Pyrobaculum</taxon>
    </lineage>
</organism>
<dbReference type="Gene3D" id="1.10.620.20">
    <property type="entry name" value="Ribonucleotide Reductase, subunit A"/>
    <property type="match status" value="1"/>
</dbReference>
<evidence type="ECO:0000256" key="1">
    <source>
        <dbReference type="ARBA" id="ARBA00023002"/>
    </source>
</evidence>
<evidence type="ECO:0000313" key="3">
    <source>
        <dbReference type="EMBL" id="RFA97593.1"/>
    </source>
</evidence>
<dbReference type="InterPro" id="IPR003430">
    <property type="entry name" value="Phenol_Hydrox"/>
</dbReference>
<comment type="caution">
    <text evidence="3">The sequence shown here is derived from an EMBL/GenBank/DDBJ whole genome shotgun (WGS) entry which is preliminary data.</text>
</comment>
<dbReference type="InterPro" id="IPR012348">
    <property type="entry name" value="RNR-like"/>
</dbReference>
<keyword evidence="1" id="KW-0560">Oxidoreductase</keyword>
<dbReference type="EMBL" id="NMUE01000005">
    <property type="protein sequence ID" value="RFA97593.1"/>
    <property type="molecule type" value="Genomic_DNA"/>
</dbReference>
<proteinExistence type="predicted"/>
<sequence length="378" mass="44520">MVFRAMSWDEVYKRIFAKASMTEKFFRDREYAGYKRTWITWPMLERKIGRRRPSEYQVVSYALSYWSPDPNSPTYRYLGAPFELSPTHHIQKWYIYFRDKSPLVKAVVEAGGWHDYSDPHEIVYWKYNAMMDEEETVVDGLLEQIVKTKHDTTLSEDMLKFYRDYYDPLRFIWHALQMHCAYLGQMAPTSTVINIFTFMAMDYLRRAQRVAQRIKMLDIVYPGYGFGAYGRQKWEEDPAYQPLRQAVEQMLVTYDYTEALVSFALAIKPAADIALLEYYGRLADLNGDKYLYQIHISFLKDSQRHQDQLVALFKYAFERAPSTKDIVRSQLGRWRNAAEASVRGLRPVFESMPVKIPVDEVVDSVKAKFRELDSAIGL</sequence>
<dbReference type="PIRSF" id="PIRSF000040">
    <property type="entry name" value="MMOH_comp"/>
    <property type="match status" value="1"/>
</dbReference>
<evidence type="ECO:0000313" key="4">
    <source>
        <dbReference type="EMBL" id="RFA99348.1"/>
    </source>
</evidence>
<evidence type="ECO:0000256" key="2">
    <source>
        <dbReference type="ARBA" id="ARBA00023033"/>
    </source>
</evidence>
<dbReference type="Pfam" id="PF02332">
    <property type="entry name" value="Phenol_Hydrox"/>
    <property type="match status" value="1"/>
</dbReference>
<dbReference type="GO" id="GO:0016709">
    <property type="term" value="F:oxidoreductase activity, acting on paired donors, with incorporation or reduction of molecular oxygen, NAD(P)H as one donor, and incorporation of one atom of oxygen"/>
    <property type="evidence" value="ECO:0007669"/>
    <property type="project" value="InterPro"/>
</dbReference>
<dbReference type="AlphaFoldDB" id="A0A371R254"/>
<accession>A0A371R254</accession>
<dbReference type="InterPro" id="IPR012078">
    <property type="entry name" value="MP_mOase_hydro"/>
</dbReference>
<name>A0A371R254_9CREN</name>
<dbReference type="Proteomes" id="UP000256877">
    <property type="component" value="Unassembled WGS sequence"/>
</dbReference>